<name>A0ABV5G9L1_9MICC</name>
<feature type="region of interest" description="Disordered" evidence="1">
    <location>
        <begin position="1"/>
        <end position="39"/>
    </location>
</feature>
<keyword evidence="3" id="KW-1185">Reference proteome</keyword>
<proteinExistence type="predicted"/>
<evidence type="ECO:0000313" key="2">
    <source>
        <dbReference type="EMBL" id="MFB9075644.1"/>
    </source>
</evidence>
<gene>
    <name evidence="2" type="ORF">ACFFX0_32560</name>
</gene>
<feature type="region of interest" description="Disordered" evidence="1">
    <location>
        <begin position="80"/>
        <end position="152"/>
    </location>
</feature>
<comment type="caution">
    <text evidence="2">The sequence shown here is derived from an EMBL/GenBank/DDBJ whole genome shotgun (WGS) entry which is preliminary data.</text>
</comment>
<dbReference type="EMBL" id="JBHMFI010000023">
    <property type="protein sequence ID" value="MFB9075644.1"/>
    <property type="molecule type" value="Genomic_DNA"/>
</dbReference>
<evidence type="ECO:0000313" key="3">
    <source>
        <dbReference type="Proteomes" id="UP001589575"/>
    </source>
</evidence>
<dbReference type="Proteomes" id="UP001589575">
    <property type="component" value="Unassembled WGS sequence"/>
</dbReference>
<accession>A0ABV5G9L1</accession>
<sequence length="220" mass="23345">MLAAPCTGRNTPHRTYWPAPAPDGGPLLGPPGPPPGRQTLHRHHLLVSRRCRSRPLAAGQSGRDRPGTCPRCGRHGAGLLHAGSHPALAAPRQRLGRPGRPHGEGRDLESGEVPAARDHRLHRPQPHPDLAGPAAVTPGRTAAESTTRPTRQRLRKNLWLILRHTGHIPARAADHSPGPGAYPALGRSRAVMLACPEPAADLPRHSNAGIAINGVFHTAT</sequence>
<protein>
    <submittedName>
        <fullName evidence="2">Uncharacterized protein</fullName>
    </submittedName>
</protein>
<organism evidence="2 3">
    <name type="scientific">Citricoccus parietis</name>
    <dbReference type="NCBI Taxonomy" id="592307"/>
    <lineage>
        <taxon>Bacteria</taxon>
        <taxon>Bacillati</taxon>
        <taxon>Actinomycetota</taxon>
        <taxon>Actinomycetes</taxon>
        <taxon>Micrococcales</taxon>
        <taxon>Micrococcaceae</taxon>
        <taxon>Citricoccus</taxon>
    </lineage>
</organism>
<feature type="compositionally biased region" description="Pro residues" evidence="1">
    <location>
        <begin position="19"/>
        <end position="36"/>
    </location>
</feature>
<evidence type="ECO:0000256" key="1">
    <source>
        <dbReference type="SAM" id="MobiDB-lite"/>
    </source>
</evidence>
<feature type="region of interest" description="Disordered" evidence="1">
    <location>
        <begin position="51"/>
        <end position="70"/>
    </location>
</feature>
<reference evidence="2 3" key="1">
    <citation type="submission" date="2024-09" db="EMBL/GenBank/DDBJ databases">
        <authorList>
            <person name="Sun Q."/>
            <person name="Mori K."/>
        </authorList>
    </citation>
    <scope>NUCLEOTIDE SEQUENCE [LARGE SCALE GENOMIC DNA]</scope>
    <source>
        <strain evidence="2 3">CCM 7609</strain>
    </source>
</reference>